<evidence type="ECO:0000256" key="1">
    <source>
        <dbReference type="SAM" id="Phobius"/>
    </source>
</evidence>
<sequence>MRKREKIWYIRIVGEEEGPYSFIDLRRDPRVTPEVEAKKKDWPYFVPIGKIAELKDLFQDPTPLDEPSPPVKKTAFDCIGQDDELTISLDPQNPLFLLLLLLTLLLAFLSLLQFLY</sequence>
<keyword evidence="1" id="KW-1133">Transmembrane helix</keyword>
<gene>
    <name evidence="2" type="ORF">ELAC_2161</name>
</gene>
<keyword evidence="3" id="KW-1185">Reference proteome</keyword>
<keyword evidence="1" id="KW-0472">Membrane</keyword>
<accession>A0A0H5DRZ2</accession>
<evidence type="ECO:0000313" key="2">
    <source>
        <dbReference type="EMBL" id="CRX39481.1"/>
    </source>
</evidence>
<protein>
    <submittedName>
        <fullName evidence="2">Putative membrane protein</fullName>
    </submittedName>
</protein>
<proteinExistence type="predicted"/>
<name>A0A0H5DRZ2_9BACT</name>
<keyword evidence="1" id="KW-0812">Transmembrane</keyword>
<organism evidence="2 3">
    <name type="scientific">Estrella lausannensis</name>
    <dbReference type="NCBI Taxonomy" id="483423"/>
    <lineage>
        <taxon>Bacteria</taxon>
        <taxon>Pseudomonadati</taxon>
        <taxon>Chlamydiota</taxon>
        <taxon>Chlamydiia</taxon>
        <taxon>Parachlamydiales</taxon>
        <taxon>Candidatus Criblamydiaceae</taxon>
        <taxon>Estrella</taxon>
    </lineage>
</organism>
<dbReference type="RefSeq" id="WP_098039347.1">
    <property type="nucleotide sequence ID" value="NZ_CWGJ01000028.1"/>
</dbReference>
<evidence type="ECO:0000313" key="3">
    <source>
        <dbReference type="Proteomes" id="UP000220251"/>
    </source>
</evidence>
<reference evidence="3" key="1">
    <citation type="submission" date="2015-06" db="EMBL/GenBank/DDBJ databases">
        <authorList>
            <person name="Bertelli C."/>
        </authorList>
    </citation>
    <scope>NUCLEOTIDE SEQUENCE [LARGE SCALE GENOMIC DNA]</scope>
    <source>
        <strain evidence="3">CRIB-30</strain>
    </source>
</reference>
<dbReference type="AlphaFoldDB" id="A0A0H5DRZ2"/>
<dbReference type="Proteomes" id="UP000220251">
    <property type="component" value="Unassembled WGS sequence"/>
</dbReference>
<feature type="transmembrane region" description="Helical" evidence="1">
    <location>
        <begin position="95"/>
        <end position="115"/>
    </location>
</feature>
<dbReference type="EMBL" id="CWGJ01000028">
    <property type="protein sequence ID" value="CRX39481.1"/>
    <property type="molecule type" value="Genomic_DNA"/>
</dbReference>